<evidence type="ECO:0000313" key="3">
    <source>
        <dbReference type="EMBL" id="MCR8826091.1"/>
    </source>
</evidence>
<dbReference type="SUPFAM" id="SSF81469">
    <property type="entry name" value="Bacterial aa3 type cytochrome c oxidase subunit IV"/>
    <property type="match status" value="1"/>
</dbReference>
<keyword evidence="1" id="KW-1133">Transmembrane helix</keyword>
<protein>
    <submittedName>
        <fullName evidence="3">Aa3-type cytochrome c oxidase subunit IV</fullName>
    </submittedName>
</protein>
<accession>A0ABT1YYY3</accession>
<feature type="transmembrane region" description="Helical" evidence="1">
    <location>
        <begin position="21"/>
        <end position="43"/>
    </location>
</feature>
<dbReference type="Pfam" id="PF07835">
    <property type="entry name" value="COX4_pro_2"/>
    <property type="match status" value="1"/>
</dbReference>
<feature type="domain" description="Cytochrome c oxidase subunit IV bacterial aa3 type" evidence="2">
    <location>
        <begin position="4"/>
        <end position="43"/>
    </location>
</feature>
<evidence type="ECO:0000313" key="4">
    <source>
        <dbReference type="Proteomes" id="UP001165396"/>
    </source>
</evidence>
<comment type="caution">
    <text evidence="3">The sequence shown here is derived from an EMBL/GenBank/DDBJ whole genome shotgun (WGS) entry which is preliminary data.</text>
</comment>
<dbReference type="RefSeq" id="WP_258293766.1">
    <property type="nucleotide sequence ID" value="NZ_JANKJG010000003.1"/>
</dbReference>
<keyword evidence="4" id="KW-1185">Reference proteome</keyword>
<keyword evidence="1" id="KW-0812">Transmembrane</keyword>
<dbReference type="Gene3D" id="1.20.5.160">
    <property type="entry name" value="Bacterial aa3 type cytochrome c oxidase subunit IV"/>
    <property type="match status" value="1"/>
</dbReference>
<dbReference type="EMBL" id="JANKJG010000003">
    <property type="protein sequence ID" value="MCR8826091.1"/>
    <property type="molecule type" value="Genomic_DNA"/>
</dbReference>
<gene>
    <name evidence="3" type="ORF">NTA49_06030</name>
</gene>
<dbReference type="Proteomes" id="UP001165396">
    <property type="component" value="Unassembled WGS sequence"/>
</dbReference>
<keyword evidence="1" id="KW-0472">Membrane</keyword>
<reference evidence="3" key="1">
    <citation type="submission" date="2022-07" db="EMBL/GenBank/DDBJ databases">
        <title>Pseudosulfitobacter sp. strain AP-MA-4, whole genome sequence.</title>
        <authorList>
            <person name="Jiang Y."/>
        </authorList>
    </citation>
    <scope>NUCLEOTIDE SEQUENCE</scope>
    <source>
        <strain evidence="3">AP-MA-4</strain>
    </source>
</reference>
<name>A0ABT1YYY3_9RHOB</name>
<evidence type="ECO:0000259" key="2">
    <source>
        <dbReference type="Pfam" id="PF07835"/>
    </source>
</evidence>
<sequence length="44" mass="4982">MADHKHGEMDTKVQQDTFNGFMAWTKWSVIVIIAVLIGMAIFIS</sequence>
<dbReference type="InterPro" id="IPR036596">
    <property type="entry name" value="Cyt-C_aa3_sf"/>
</dbReference>
<dbReference type="InterPro" id="IPR012422">
    <property type="entry name" value="Cyt_c_oxidase_su4_bac-aa3"/>
</dbReference>
<proteinExistence type="predicted"/>
<organism evidence="3 4">
    <name type="scientific">Pseudosulfitobacter koreensis</name>
    <dbReference type="NCBI Taxonomy" id="2968472"/>
    <lineage>
        <taxon>Bacteria</taxon>
        <taxon>Pseudomonadati</taxon>
        <taxon>Pseudomonadota</taxon>
        <taxon>Alphaproteobacteria</taxon>
        <taxon>Rhodobacterales</taxon>
        <taxon>Roseobacteraceae</taxon>
        <taxon>Pseudosulfitobacter</taxon>
    </lineage>
</organism>
<evidence type="ECO:0000256" key="1">
    <source>
        <dbReference type="SAM" id="Phobius"/>
    </source>
</evidence>